<comment type="caution">
    <text evidence="1">The sequence shown here is derived from an EMBL/GenBank/DDBJ whole genome shotgun (WGS) entry which is preliminary data.</text>
</comment>
<reference evidence="1" key="1">
    <citation type="submission" date="2019-10" db="EMBL/GenBank/DDBJ databases">
        <authorList>
            <person name="Soares A.E.R."/>
            <person name="Aleixo A."/>
            <person name="Schneider P."/>
            <person name="Miyaki C.Y."/>
            <person name="Schneider M.P."/>
            <person name="Mello C."/>
            <person name="Vasconcelos A.T.R."/>
        </authorList>
    </citation>
    <scope>NUCLEOTIDE SEQUENCE</scope>
    <source>
        <tissue evidence="1">Muscle</tissue>
    </source>
</reference>
<evidence type="ECO:0000313" key="2">
    <source>
        <dbReference type="Proteomes" id="UP001145742"/>
    </source>
</evidence>
<dbReference type="EMBL" id="WHWB01034788">
    <property type="protein sequence ID" value="KAJ7404139.1"/>
    <property type="molecule type" value="Genomic_DNA"/>
</dbReference>
<accession>A0ABQ9CKN5</accession>
<evidence type="ECO:0000313" key="1">
    <source>
        <dbReference type="EMBL" id="KAJ7404139.1"/>
    </source>
</evidence>
<organism evidence="1 2">
    <name type="scientific">Willisornis vidua</name>
    <name type="common">Xingu scale-backed antbird</name>
    <dbReference type="NCBI Taxonomy" id="1566151"/>
    <lineage>
        <taxon>Eukaryota</taxon>
        <taxon>Metazoa</taxon>
        <taxon>Chordata</taxon>
        <taxon>Craniata</taxon>
        <taxon>Vertebrata</taxon>
        <taxon>Euteleostomi</taxon>
        <taxon>Archelosauria</taxon>
        <taxon>Archosauria</taxon>
        <taxon>Dinosauria</taxon>
        <taxon>Saurischia</taxon>
        <taxon>Theropoda</taxon>
        <taxon>Coelurosauria</taxon>
        <taxon>Aves</taxon>
        <taxon>Neognathae</taxon>
        <taxon>Neoaves</taxon>
        <taxon>Telluraves</taxon>
        <taxon>Australaves</taxon>
        <taxon>Passeriformes</taxon>
        <taxon>Thamnophilidae</taxon>
        <taxon>Willisornis</taxon>
    </lineage>
</organism>
<sequence>MAIECQGFFSIPLLIPIDPGAETVPPILLQYNNSQHIRSDVSEESGSLSFSRDSFAVLSGDIIYSTRLPQDLFHGALLCNCTKTVAERENKSFGLEINIHPEVRFSNIIPVSGFQEGKINVLSLLHWEGDVRFWN</sequence>
<name>A0ABQ9CKN5_9PASS</name>
<dbReference type="Proteomes" id="UP001145742">
    <property type="component" value="Unassembled WGS sequence"/>
</dbReference>
<keyword evidence="2" id="KW-1185">Reference proteome</keyword>
<gene>
    <name evidence="1" type="ORF">WISP_147220</name>
</gene>
<protein>
    <submittedName>
        <fullName evidence="1">Uncharacterized protein</fullName>
    </submittedName>
</protein>
<proteinExistence type="predicted"/>